<dbReference type="PANTHER" id="PTHR22930:SF85">
    <property type="entry name" value="GH03217P-RELATED"/>
    <property type="match status" value="1"/>
</dbReference>
<dbReference type="PANTHER" id="PTHR22930">
    <property type="match status" value="1"/>
</dbReference>
<keyword evidence="8" id="KW-0479">Metal-binding</keyword>
<keyword evidence="9" id="KW-0378">Hydrolase</keyword>
<evidence type="ECO:0000256" key="3">
    <source>
        <dbReference type="ARBA" id="ARBA00004496"/>
    </source>
</evidence>
<proteinExistence type="inferred from homology"/>
<dbReference type="Pfam" id="PF13359">
    <property type="entry name" value="DDE_Tnp_4"/>
    <property type="match status" value="1"/>
</dbReference>
<dbReference type="InterPro" id="IPR026103">
    <property type="entry name" value="HARBI1_animal"/>
</dbReference>
<comment type="function">
    <text evidence="12">Transposase-derived protein that may have nuclease activity. Does not have transposase activity.</text>
</comment>
<evidence type="ECO:0000256" key="5">
    <source>
        <dbReference type="ARBA" id="ARBA00015519"/>
    </source>
</evidence>
<evidence type="ECO:0000256" key="10">
    <source>
        <dbReference type="ARBA" id="ARBA00023242"/>
    </source>
</evidence>
<dbReference type="GO" id="GO:0016787">
    <property type="term" value="F:hydrolase activity"/>
    <property type="evidence" value="ECO:0007669"/>
    <property type="project" value="UniProtKB-KW"/>
</dbReference>
<organism evidence="14 15">
    <name type="scientific">Pyrocoelia pectoralis</name>
    <dbReference type="NCBI Taxonomy" id="417401"/>
    <lineage>
        <taxon>Eukaryota</taxon>
        <taxon>Metazoa</taxon>
        <taxon>Ecdysozoa</taxon>
        <taxon>Arthropoda</taxon>
        <taxon>Hexapoda</taxon>
        <taxon>Insecta</taxon>
        <taxon>Pterygota</taxon>
        <taxon>Neoptera</taxon>
        <taxon>Endopterygota</taxon>
        <taxon>Coleoptera</taxon>
        <taxon>Polyphaga</taxon>
        <taxon>Elateriformia</taxon>
        <taxon>Elateroidea</taxon>
        <taxon>Lampyridae</taxon>
        <taxon>Lampyrinae</taxon>
        <taxon>Pyrocoelia</taxon>
    </lineage>
</organism>
<evidence type="ECO:0000259" key="13">
    <source>
        <dbReference type="Pfam" id="PF13359"/>
    </source>
</evidence>
<dbReference type="GO" id="GO:0004518">
    <property type="term" value="F:nuclease activity"/>
    <property type="evidence" value="ECO:0007669"/>
    <property type="project" value="UniProtKB-KW"/>
</dbReference>
<name>A0AAN7VMH3_9COLE</name>
<dbReference type="EMBL" id="JAVRBK010000002">
    <property type="protein sequence ID" value="KAK5647836.1"/>
    <property type="molecule type" value="Genomic_DNA"/>
</dbReference>
<comment type="similarity">
    <text evidence="4">Belongs to the HARBI1 family.</text>
</comment>
<accession>A0AAN7VMH3</accession>
<evidence type="ECO:0000313" key="14">
    <source>
        <dbReference type="EMBL" id="KAK5647836.1"/>
    </source>
</evidence>
<reference evidence="14 15" key="1">
    <citation type="journal article" date="2024" name="Insects">
        <title>An Improved Chromosome-Level Genome Assembly of the Firefly Pyrocoelia pectoralis.</title>
        <authorList>
            <person name="Fu X."/>
            <person name="Meyer-Rochow V.B."/>
            <person name="Ballantyne L."/>
            <person name="Zhu X."/>
        </authorList>
    </citation>
    <scope>NUCLEOTIDE SEQUENCE [LARGE SCALE GENOMIC DNA]</scope>
    <source>
        <strain evidence="14">XCY_ONT2</strain>
    </source>
</reference>
<sequence>MSDHFTSSDEDLEEVLNLLEVPKNVNYFEEIVPQFTNEQFSTHFRVSRHVSQHLAQRFGASEYYHQEGDSVKVTPLKCILVFLWFAGNEAVSYRDVADRFGISQSTLFKIIRRVINFLSNLSSEVIVWPTDDEKNEIEAWFRNKNFVGVIGAIDGTHIKIDKPAEDPDSYLNRKHFFSVQAQVVCDHKRRIRDIFVGYPGSVHDARVFRTSPLCTSLPNKCGDLYILGDSAYPASNIY</sequence>
<evidence type="ECO:0000256" key="4">
    <source>
        <dbReference type="ARBA" id="ARBA00006958"/>
    </source>
</evidence>
<gene>
    <name evidence="14" type="ORF">RI129_002728</name>
</gene>
<evidence type="ECO:0000256" key="6">
    <source>
        <dbReference type="ARBA" id="ARBA00022490"/>
    </source>
</evidence>
<dbReference type="InterPro" id="IPR045249">
    <property type="entry name" value="HARBI1-like"/>
</dbReference>
<evidence type="ECO:0000256" key="2">
    <source>
        <dbReference type="ARBA" id="ARBA00004123"/>
    </source>
</evidence>
<dbReference type="GO" id="GO:0005737">
    <property type="term" value="C:cytoplasm"/>
    <property type="evidence" value="ECO:0007669"/>
    <property type="project" value="UniProtKB-SubCell"/>
</dbReference>
<comment type="cofactor">
    <cofactor evidence="1">
        <name>a divalent metal cation</name>
        <dbReference type="ChEBI" id="CHEBI:60240"/>
    </cofactor>
</comment>
<dbReference type="GO" id="GO:0005634">
    <property type="term" value="C:nucleus"/>
    <property type="evidence" value="ECO:0007669"/>
    <property type="project" value="UniProtKB-SubCell"/>
</dbReference>
<protein>
    <recommendedName>
        <fullName evidence="5">Putative nuclease HARBI1</fullName>
    </recommendedName>
    <alternativeName>
        <fullName evidence="11">Harbinger transposase-derived nuclease</fullName>
    </alternativeName>
</protein>
<comment type="caution">
    <text evidence="14">The sequence shown here is derived from an EMBL/GenBank/DDBJ whole genome shotgun (WGS) entry which is preliminary data.</text>
</comment>
<evidence type="ECO:0000256" key="12">
    <source>
        <dbReference type="ARBA" id="ARBA00045850"/>
    </source>
</evidence>
<keyword evidence="10" id="KW-0539">Nucleus</keyword>
<evidence type="ECO:0000256" key="9">
    <source>
        <dbReference type="ARBA" id="ARBA00022801"/>
    </source>
</evidence>
<dbReference type="PRINTS" id="PR02086">
    <property type="entry name" value="PUTNUCHARBI1"/>
</dbReference>
<feature type="domain" description="DDE Tnp4" evidence="13">
    <location>
        <begin position="153"/>
        <end position="236"/>
    </location>
</feature>
<keyword evidence="6" id="KW-0963">Cytoplasm</keyword>
<comment type="subcellular location">
    <subcellularLocation>
        <location evidence="3">Cytoplasm</location>
    </subcellularLocation>
    <subcellularLocation>
        <location evidence="2">Nucleus</location>
    </subcellularLocation>
</comment>
<dbReference type="InterPro" id="IPR027806">
    <property type="entry name" value="HARBI1_dom"/>
</dbReference>
<dbReference type="GO" id="GO:0046872">
    <property type="term" value="F:metal ion binding"/>
    <property type="evidence" value="ECO:0007669"/>
    <property type="project" value="UniProtKB-KW"/>
</dbReference>
<keyword evidence="7" id="KW-0540">Nuclease</keyword>
<dbReference type="Proteomes" id="UP001329430">
    <property type="component" value="Chromosome 2"/>
</dbReference>
<evidence type="ECO:0000256" key="8">
    <source>
        <dbReference type="ARBA" id="ARBA00022723"/>
    </source>
</evidence>
<keyword evidence="15" id="KW-1185">Reference proteome</keyword>
<evidence type="ECO:0000256" key="7">
    <source>
        <dbReference type="ARBA" id="ARBA00022722"/>
    </source>
</evidence>
<evidence type="ECO:0000313" key="15">
    <source>
        <dbReference type="Proteomes" id="UP001329430"/>
    </source>
</evidence>
<dbReference type="AlphaFoldDB" id="A0AAN7VMH3"/>
<evidence type="ECO:0000256" key="11">
    <source>
        <dbReference type="ARBA" id="ARBA00030126"/>
    </source>
</evidence>
<evidence type="ECO:0000256" key="1">
    <source>
        <dbReference type="ARBA" id="ARBA00001968"/>
    </source>
</evidence>